<evidence type="ECO:0000313" key="3">
    <source>
        <dbReference type="Proteomes" id="UP000257109"/>
    </source>
</evidence>
<dbReference type="AlphaFoldDB" id="A0A371F6J6"/>
<dbReference type="EMBL" id="QJKJ01010366">
    <property type="protein sequence ID" value="RDX73887.1"/>
    <property type="molecule type" value="Genomic_DNA"/>
</dbReference>
<protein>
    <submittedName>
        <fullName evidence="2">Uncharacterized protein</fullName>
    </submittedName>
</protein>
<keyword evidence="3" id="KW-1185">Reference proteome</keyword>
<feature type="region of interest" description="Disordered" evidence="1">
    <location>
        <begin position="1"/>
        <end position="60"/>
    </location>
</feature>
<proteinExistence type="predicted"/>
<sequence>MNTKSTFQVNGHKIKLFHEGPAPPVGDMDPIDGTNSTRRHTLRQSQAQSQKNNDATSTLRSRGALELFWEQVMIKWGGGSREQSKSSVSKRVE</sequence>
<name>A0A371F6J6_MUCPR</name>
<evidence type="ECO:0000313" key="2">
    <source>
        <dbReference type="EMBL" id="RDX73887.1"/>
    </source>
</evidence>
<gene>
    <name evidence="2" type="ORF">CR513_46436</name>
</gene>
<feature type="compositionally biased region" description="Polar residues" evidence="1">
    <location>
        <begin position="43"/>
        <end position="60"/>
    </location>
</feature>
<comment type="caution">
    <text evidence="2">The sequence shown here is derived from an EMBL/GenBank/DDBJ whole genome shotgun (WGS) entry which is preliminary data.</text>
</comment>
<accession>A0A371F6J6</accession>
<feature type="non-terminal residue" evidence="2">
    <location>
        <position position="1"/>
    </location>
</feature>
<reference evidence="2" key="1">
    <citation type="submission" date="2018-05" db="EMBL/GenBank/DDBJ databases">
        <title>Draft genome of Mucuna pruriens seed.</title>
        <authorList>
            <person name="Nnadi N.E."/>
            <person name="Vos R."/>
            <person name="Hasami M.H."/>
            <person name="Devisetty U.K."/>
            <person name="Aguiy J.C."/>
        </authorList>
    </citation>
    <scope>NUCLEOTIDE SEQUENCE [LARGE SCALE GENOMIC DNA]</scope>
    <source>
        <strain evidence="2">JCA_2017</strain>
    </source>
</reference>
<evidence type="ECO:0000256" key="1">
    <source>
        <dbReference type="SAM" id="MobiDB-lite"/>
    </source>
</evidence>
<dbReference type="Proteomes" id="UP000257109">
    <property type="component" value="Unassembled WGS sequence"/>
</dbReference>
<organism evidence="2 3">
    <name type="scientific">Mucuna pruriens</name>
    <name type="common">Velvet bean</name>
    <name type="synonym">Dolichos pruriens</name>
    <dbReference type="NCBI Taxonomy" id="157652"/>
    <lineage>
        <taxon>Eukaryota</taxon>
        <taxon>Viridiplantae</taxon>
        <taxon>Streptophyta</taxon>
        <taxon>Embryophyta</taxon>
        <taxon>Tracheophyta</taxon>
        <taxon>Spermatophyta</taxon>
        <taxon>Magnoliopsida</taxon>
        <taxon>eudicotyledons</taxon>
        <taxon>Gunneridae</taxon>
        <taxon>Pentapetalae</taxon>
        <taxon>rosids</taxon>
        <taxon>fabids</taxon>
        <taxon>Fabales</taxon>
        <taxon>Fabaceae</taxon>
        <taxon>Papilionoideae</taxon>
        <taxon>50 kb inversion clade</taxon>
        <taxon>NPAAA clade</taxon>
        <taxon>indigoferoid/millettioid clade</taxon>
        <taxon>Phaseoleae</taxon>
        <taxon>Mucuna</taxon>
    </lineage>
</organism>